<feature type="signal peptide" evidence="9">
    <location>
        <begin position="1"/>
        <end position="28"/>
    </location>
</feature>
<evidence type="ECO:0000256" key="3">
    <source>
        <dbReference type="ARBA" id="ARBA00022692"/>
    </source>
</evidence>
<keyword evidence="10" id="KW-1185">Reference proteome</keyword>
<keyword evidence="9" id="KW-0732">Signal</keyword>
<dbReference type="OMA" id="CTQFIAM"/>
<dbReference type="InterPro" id="IPR002657">
    <property type="entry name" value="BilAc:Na_symport/Acr3"/>
</dbReference>
<sequence>MGRGTVVHRRGCPLVLLVNLVLQVWVSAASSLHDLAKSAVITFDPPMIHDLVEGHNRTVSVSMSIPQETFASMTSDETYRLSVGSFHPDIAASPSHSAVAKSSFVYNNESNFYTVDTDVIIHGNSLGKTGLRMRLVRAENWDDVDESWKVPEKLDDNQKNLLDVWVKRSLDSERWTHIFVASVVILITVANILMGCELDMNVVYSTVKRPIAPAIGFATQFVVMPLLAYGIAKTVLVSRGLFSLALGLFITGCSPGGGASNFWTLLLDGNVNLSVTMTFISTLASLVMMPLWISLLGKDFLQGFSTDFKIQIPYAKITRSLVALVVPLLIGIAIKKWKPEWAAKARKVMRPFIIFVLIFVVVFGAITNLYMFKMMTVPALLGGLLLPWCGFMFGCFVSIITRRTPPDVTAIAIETGIQNTGIAILVLKASFTQPDADIGAVIPVIAACFTPGPLLLGAAVHLVLKRLKKRTESLKEVLAGEDQKPDELSSMSLLQQPDVEPEKPADPAAIATIA</sequence>
<evidence type="ECO:0000256" key="1">
    <source>
        <dbReference type="ARBA" id="ARBA00004141"/>
    </source>
</evidence>
<evidence type="ECO:0000256" key="9">
    <source>
        <dbReference type="SAM" id="SignalP"/>
    </source>
</evidence>
<dbReference type="InterPro" id="IPR004710">
    <property type="entry name" value="Bilac:Na_transpt"/>
</dbReference>
<keyword evidence="6 8" id="KW-0472">Membrane</keyword>
<dbReference type="Pfam" id="PF01758">
    <property type="entry name" value="SBF"/>
    <property type="match status" value="1"/>
</dbReference>
<keyword evidence="4" id="KW-0813">Transport</keyword>
<dbReference type="OrthoDB" id="203097at2759"/>
<dbReference type="PANTHER" id="PTHR10361:SF28">
    <property type="entry name" value="P3 PROTEIN-RELATED"/>
    <property type="match status" value="1"/>
</dbReference>
<feature type="transmembrane region" description="Helical" evidence="8">
    <location>
        <begin position="175"/>
        <end position="194"/>
    </location>
</feature>
<keyword evidence="5 8" id="KW-1133">Transmembrane helix</keyword>
<feature type="transmembrane region" description="Helical" evidence="8">
    <location>
        <begin position="317"/>
        <end position="334"/>
    </location>
</feature>
<feature type="transmembrane region" description="Helical" evidence="8">
    <location>
        <begin position="440"/>
        <end position="464"/>
    </location>
</feature>
<feature type="transmembrane region" description="Helical" evidence="8">
    <location>
        <begin position="214"/>
        <end position="232"/>
    </location>
</feature>
<dbReference type="AlphaFoldDB" id="A0A7I4YEC2"/>
<dbReference type="PANTHER" id="PTHR10361">
    <property type="entry name" value="SODIUM-BILE ACID COTRANSPORTER"/>
    <property type="match status" value="1"/>
</dbReference>
<evidence type="ECO:0000256" key="4">
    <source>
        <dbReference type="ARBA" id="ARBA00022847"/>
    </source>
</evidence>
<organism evidence="10 11">
    <name type="scientific">Haemonchus contortus</name>
    <name type="common">Barber pole worm</name>
    <dbReference type="NCBI Taxonomy" id="6289"/>
    <lineage>
        <taxon>Eukaryota</taxon>
        <taxon>Metazoa</taxon>
        <taxon>Ecdysozoa</taxon>
        <taxon>Nematoda</taxon>
        <taxon>Chromadorea</taxon>
        <taxon>Rhabditida</taxon>
        <taxon>Rhabditina</taxon>
        <taxon>Rhabditomorpha</taxon>
        <taxon>Strongyloidea</taxon>
        <taxon>Trichostrongylidae</taxon>
        <taxon>Haemonchus</taxon>
    </lineage>
</organism>
<dbReference type="GO" id="GO:0016020">
    <property type="term" value="C:membrane"/>
    <property type="evidence" value="ECO:0007669"/>
    <property type="project" value="UniProtKB-SubCell"/>
</dbReference>
<dbReference type="Gene3D" id="1.20.1530.20">
    <property type="match status" value="1"/>
</dbReference>
<feature type="region of interest" description="Disordered" evidence="7">
    <location>
        <begin position="478"/>
        <end position="514"/>
    </location>
</feature>
<evidence type="ECO:0000256" key="8">
    <source>
        <dbReference type="SAM" id="Phobius"/>
    </source>
</evidence>
<feature type="chain" id="PRO_5029501454" evidence="9">
    <location>
        <begin position="29"/>
        <end position="514"/>
    </location>
</feature>
<dbReference type="WBParaSite" id="HCON_00089260-00001">
    <property type="protein sequence ID" value="HCON_00089260-00001"/>
    <property type="gene ID" value="HCON_00089260"/>
</dbReference>
<evidence type="ECO:0000256" key="7">
    <source>
        <dbReference type="SAM" id="MobiDB-lite"/>
    </source>
</evidence>
<proteinExistence type="inferred from homology"/>
<name>A0A7I4YEC2_HAECO</name>
<keyword evidence="4" id="KW-0769">Symport</keyword>
<protein>
    <submittedName>
        <fullName evidence="11">Bile acid:sodium symporter domain containing protein</fullName>
    </submittedName>
</protein>
<comment type="similarity">
    <text evidence="2">Belongs to the bile acid:sodium symporter (BASS) (TC 2.A.28) family.</text>
</comment>
<comment type="subcellular location">
    <subcellularLocation>
        <location evidence="1">Membrane</location>
        <topology evidence="1">Multi-pass membrane protein</topology>
    </subcellularLocation>
</comment>
<evidence type="ECO:0000256" key="2">
    <source>
        <dbReference type="ARBA" id="ARBA00006528"/>
    </source>
</evidence>
<feature type="transmembrane region" description="Helical" evidence="8">
    <location>
        <begin position="244"/>
        <end position="263"/>
    </location>
</feature>
<feature type="transmembrane region" description="Helical" evidence="8">
    <location>
        <begin position="354"/>
        <end position="372"/>
    </location>
</feature>
<keyword evidence="3 8" id="KW-0812">Transmembrane</keyword>
<evidence type="ECO:0000313" key="10">
    <source>
        <dbReference type="Proteomes" id="UP000025227"/>
    </source>
</evidence>
<feature type="transmembrane region" description="Helical" evidence="8">
    <location>
        <begin position="379"/>
        <end position="400"/>
    </location>
</feature>
<accession>A0A7I4YEC2</accession>
<evidence type="ECO:0000313" key="11">
    <source>
        <dbReference type="WBParaSite" id="HCON_00089260-00001"/>
    </source>
</evidence>
<feature type="transmembrane region" description="Helical" evidence="8">
    <location>
        <begin position="275"/>
        <end position="296"/>
    </location>
</feature>
<dbReference type="InterPro" id="IPR038770">
    <property type="entry name" value="Na+/solute_symporter_sf"/>
</dbReference>
<evidence type="ECO:0000256" key="6">
    <source>
        <dbReference type="ARBA" id="ARBA00023136"/>
    </source>
</evidence>
<dbReference type="Proteomes" id="UP000025227">
    <property type="component" value="Unplaced"/>
</dbReference>
<evidence type="ECO:0000256" key="5">
    <source>
        <dbReference type="ARBA" id="ARBA00022989"/>
    </source>
</evidence>
<reference evidence="11" key="1">
    <citation type="submission" date="2020-12" db="UniProtKB">
        <authorList>
            <consortium name="WormBaseParasite"/>
        </authorList>
    </citation>
    <scope>IDENTIFICATION</scope>
    <source>
        <strain evidence="11">MHco3</strain>
    </source>
</reference>
<dbReference type="GO" id="GO:0015293">
    <property type="term" value="F:symporter activity"/>
    <property type="evidence" value="ECO:0007669"/>
    <property type="project" value="UniProtKB-KW"/>
</dbReference>